<keyword evidence="4" id="KW-1185">Reference proteome</keyword>
<dbReference type="EMBL" id="WNXD01000002">
    <property type="protein sequence ID" value="MBB2146216.1"/>
    <property type="molecule type" value="Genomic_DNA"/>
</dbReference>
<protein>
    <submittedName>
        <fullName evidence="3">Polyisoprenoid-binding protein</fullName>
    </submittedName>
</protein>
<comment type="caution">
    <text evidence="3">The sequence shown here is derived from an EMBL/GenBank/DDBJ whole genome shotgun (WGS) entry which is preliminary data.</text>
</comment>
<feature type="signal peptide" evidence="1">
    <location>
        <begin position="1"/>
        <end position="19"/>
    </location>
</feature>
<evidence type="ECO:0000259" key="2">
    <source>
        <dbReference type="SMART" id="SM00867"/>
    </source>
</evidence>
<dbReference type="PANTHER" id="PTHR34406">
    <property type="entry name" value="PROTEIN YCEI"/>
    <property type="match status" value="1"/>
</dbReference>
<reference evidence="3" key="1">
    <citation type="submission" date="2019-11" db="EMBL/GenBank/DDBJ databases">
        <title>Description of Pedobacter sp. LMG 31464T.</title>
        <authorList>
            <person name="Carlier A."/>
            <person name="Qi S."/>
            <person name="Vandamme P."/>
        </authorList>
    </citation>
    <scope>NUCLEOTIDE SEQUENCE</scope>
    <source>
        <strain evidence="3">LMG 31464</strain>
    </source>
</reference>
<dbReference type="AlphaFoldDB" id="A0A923E017"/>
<feature type="domain" description="Lipid/polyisoprenoid-binding YceI-like" evidence="2">
    <location>
        <begin position="22"/>
        <end position="194"/>
    </location>
</feature>
<name>A0A923E017_9SPHI</name>
<organism evidence="3 4">
    <name type="scientific">Pedobacter planticolens</name>
    <dbReference type="NCBI Taxonomy" id="2679964"/>
    <lineage>
        <taxon>Bacteria</taxon>
        <taxon>Pseudomonadati</taxon>
        <taxon>Bacteroidota</taxon>
        <taxon>Sphingobacteriia</taxon>
        <taxon>Sphingobacteriales</taxon>
        <taxon>Sphingobacteriaceae</taxon>
        <taxon>Pedobacter</taxon>
    </lineage>
</organism>
<dbReference type="InterPro" id="IPR036761">
    <property type="entry name" value="TTHA0802/YceI-like_sf"/>
</dbReference>
<dbReference type="SUPFAM" id="SSF101874">
    <property type="entry name" value="YceI-like"/>
    <property type="match status" value="1"/>
</dbReference>
<keyword evidence="1" id="KW-0732">Signal</keyword>
<proteinExistence type="predicted"/>
<dbReference type="Proteomes" id="UP000601055">
    <property type="component" value="Unassembled WGS sequence"/>
</dbReference>
<dbReference type="InterPro" id="IPR007372">
    <property type="entry name" value="Lipid/polyisoprenoid-bd_YceI"/>
</dbReference>
<dbReference type="PANTHER" id="PTHR34406:SF1">
    <property type="entry name" value="PROTEIN YCEI"/>
    <property type="match status" value="1"/>
</dbReference>
<feature type="chain" id="PRO_5036736494" evidence="1">
    <location>
        <begin position="20"/>
        <end position="197"/>
    </location>
</feature>
<accession>A0A923E017</accession>
<evidence type="ECO:0000313" key="4">
    <source>
        <dbReference type="Proteomes" id="UP000601055"/>
    </source>
</evidence>
<gene>
    <name evidence="3" type="ORF">GM921_12015</name>
</gene>
<dbReference type="RefSeq" id="WP_182922884.1">
    <property type="nucleotide sequence ID" value="NZ_WNXD01000002.1"/>
</dbReference>
<evidence type="ECO:0000313" key="3">
    <source>
        <dbReference type="EMBL" id="MBB2146216.1"/>
    </source>
</evidence>
<dbReference type="Gene3D" id="2.40.128.110">
    <property type="entry name" value="Lipid/polyisoprenoid-binding, YceI-like"/>
    <property type="match status" value="1"/>
</dbReference>
<sequence length="197" mass="21783">MKKLLLFILASSISIASFAQTKWTVDPMHSFVNFSVKHMGISFVDGSFKKFDGTITAAKTDLTDATINFTIDVASINTSVEMRDNHLKSDDFFNAEKYPAMTFVSTSLKKIASKVPNKANKYYTLSGKLTIRDVTKDVKFMVTYGGTAKDQQGNTKAGFTATTKINRLDYNIKYDPTGAGIAKDVNITLNLEFVQAK</sequence>
<dbReference type="Pfam" id="PF04264">
    <property type="entry name" value="YceI"/>
    <property type="match status" value="1"/>
</dbReference>
<evidence type="ECO:0000256" key="1">
    <source>
        <dbReference type="SAM" id="SignalP"/>
    </source>
</evidence>
<dbReference type="SMART" id="SM00867">
    <property type="entry name" value="YceI"/>
    <property type="match status" value="1"/>
</dbReference>